<evidence type="ECO:0000313" key="2">
    <source>
        <dbReference type="Proteomes" id="UP000257109"/>
    </source>
</evidence>
<dbReference type="EMBL" id="QJKJ01014452">
    <property type="protein sequence ID" value="RDX64289.1"/>
    <property type="molecule type" value="Genomic_DNA"/>
</dbReference>
<gene>
    <name evidence="1" type="ORF">CR513_57175</name>
</gene>
<dbReference type="GO" id="GO:0003676">
    <property type="term" value="F:nucleic acid binding"/>
    <property type="evidence" value="ECO:0007669"/>
    <property type="project" value="InterPro"/>
</dbReference>
<dbReference type="InterPro" id="IPR036397">
    <property type="entry name" value="RNaseH_sf"/>
</dbReference>
<proteinExistence type="predicted"/>
<evidence type="ECO:0008006" key="3">
    <source>
        <dbReference type="Google" id="ProtNLM"/>
    </source>
</evidence>
<feature type="non-terminal residue" evidence="1">
    <location>
        <position position="1"/>
    </location>
</feature>
<accession>A0A371EE73</accession>
<name>A0A371EE73_MUCPR</name>
<sequence length="114" mass="13315">MQHAMIQFEEVTQKERTPSTGVQLTTNASPYYNEERKLMTEIRENGKGRMGITMALEQQVKQLKVYDDSALVIYQLHGEWEMRDAKLILYHNHITLIKSPSIMSCETKTKWPMP</sequence>
<dbReference type="OrthoDB" id="2016287at2759"/>
<dbReference type="Gene3D" id="3.30.420.10">
    <property type="entry name" value="Ribonuclease H-like superfamily/Ribonuclease H"/>
    <property type="match status" value="1"/>
</dbReference>
<protein>
    <recommendedName>
        <fullName evidence="3">RNase H type-1 domain-containing protein</fullName>
    </recommendedName>
</protein>
<reference evidence="1" key="1">
    <citation type="submission" date="2018-05" db="EMBL/GenBank/DDBJ databases">
        <title>Draft genome of Mucuna pruriens seed.</title>
        <authorList>
            <person name="Nnadi N.E."/>
            <person name="Vos R."/>
            <person name="Hasami M.H."/>
            <person name="Devisetty U.K."/>
            <person name="Aguiy J.C."/>
        </authorList>
    </citation>
    <scope>NUCLEOTIDE SEQUENCE [LARGE SCALE GENOMIC DNA]</scope>
    <source>
        <strain evidence="1">JCA_2017</strain>
    </source>
</reference>
<dbReference type="Proteomes" id="UP000257109">
    <property type="component" value="Unassembled WGS sequence"/>
</dbReference>
<dbReference type="PANTHER" id="PTHR48475">
    <property type="entry name" value="RIBONUCLEASE H"/>
    <property type="match status" value="1"/>
</dbReference>
<dbReference type="PANTHER" id="PTHR48475:SF1">
    <property type="entry name" value="RNASE H TYPE-1 DOMAIN-CONTAINING PROTEIN"/>
    <property type="match status" value="1"/>
</dbReference>
<keyword evidence="2" id="KW-1185">Reference proteome</keyword>
<evidence type="ECO:0000313" key="1">
    <source>
        <dbReference type="EMBL" id="RDX64289.1"/>
    </source>
</evidence>
<comment type="caution">
    <text evidence="1">The sequence shown here is derived from an EMBL/GenBank/DDBJ whole genome shotgun (WGS) entry which is preliminary data.</text>
</comment>
<dbReference type="AlphaFoldDB" id="A0A371EE73"/>
<organism evidence="1 2">
    <name type="scientific">Mucuna pruriens</name>
    <name type="common">Velvet bean</name>
    <name type="synonym">Dolichos pruriens</name>
    <dbReference type="NCBI Taxonomy" id="157652"/>
    <lineage>
        <taxon>Eukaryota</taxon>
        <taxon>Viridiplantae</taxon>
        <taxon>Streptophyta</taxon>
        <taxon>Embryophyta</taxon>
        <taxon>Tracheophyta</taxon>
        <taxon>Spermatophyta</taxon>
        <taxon>Magnoliopsida</taxon>
        <taxon>eudicotyledons</taxon>
        <taxon>Gunneridae</taxon>
        <taxon>Pentapetalae</taxon>
        <taxon>rosids</taxon>
        <taxon>fabids</taxon>
        <taxon>Fabales</taxon>
        <taxon>Fabaceae</taxon>
        <taxon>Papilionoideae</taxon>
        <taxon>50 kb inversion clade</taxon>
        <taxon>NPAAA clade</taxon>
        <taxon>indigoferoid/millettioid clade</taxon>
        <taxon>Phaseoleae</taxon>
        <taxon>Mucuna</taxon>
    </lineage>
</organism>